<dbReference type="CDD" id="cd07326">
    <property type="entry name" value="M56_BlaR1_MecR1_like"/>
    <property type="match status" value="1"/>
</dbReference>
<gene>
    <name evidence="3" type="ORF">AYP45_00760</name>
</gene>
<feature type="transmembrane region" description="Helical" evidence="1">
    <location>
        <begin position="152"/>
        <end position="171"/>
    </location>
</feature>
<proteinExistence type="predicted"/>
<organism evidence="3 4">
    <name type="scientific">Candidatus Brocadia carolinensis</name>
    <dbReference type="NCBI Taxonomy" id="1004156"/>
    <lineage>
        <taxon>Bacteria</taxon>
        <taxon>Pseudomonadati</taxon>
        <taxon>Planctomycetota</taxon>
        <taxon>Candidatus Brocadiia</taxon>
        <taxon>Candidatus Brocadiales</taxon>
        <taxon>Candidatus Brocadiaceae</taxon>
        <taxon>Candidatus Brocadia</taxon>
    </lineage>
</organism>
<keyword evidence="1" id="KW-0472">Membrane</keyword>
<comment type="caution">
    <text evidence="3">The sequence shown here is derived from an EMBL/GenBank/DDBJ whole genome shotgun (WGS) entry which is preliminary data.</text>
</comment>
<dbReference type="Gene3D" id="3.30.2010.10">
    <property type="entry name" value="Metalloproteases ('zincins'), catalytic domain"/>
    <property type="match status" value="1"/>
</dbReference>
<dbReference type="EMBL" id="AYTS01000008">
    <property type="protein sequence ID" value="OOP57885.1"/>
    <property type="molecule type" value="Genomic_DNA"/>
</dbReference>
<keyword evidence="1" id="KW-0812">Transmembrane</keyword>
<name>A0A1V4AXM5_9BACT</name>
<protein>
    <recommendedName>
        <fullName evidence="2">Peptidase M56 domain-containing protein</fullName>
    </recommendedName>
</protein>
<accession>A0A1V4AXM5</accession>
<dbReference type="InterPro" id="IPR008756">
    <property type="entry name" value="Peptidase_M56"/>
</dbReference>
<evidence type="ECO:0000313" key="4">
    <source>
        <dbReference type="Proteomes" id="UP000189681"/>
    </source>
</evidence>
<dbReference type="STRING" id="1004156.AYP45_00760"/>
<dbReference type="AlphaFoldDB" id="A0A1V4AXM5"/>
<evidence type="ECO:0000259" key="2">
    <source>
        <dbReference type="Pfam" id="PF05569"/>
    </source>
</evidence>
<evidence type="ECO:0000313" key="3">
    <source>
        <dbReference type="EMBL" id="OOP57885.1"/>
    </source>
</evidence>
<dbReference type="Proteomes" id="UP000189681">
    <property type="component" value="Unassembled WGS sequence"/>
</dbReference>
<dbReference type="InterPro" id="IPR052173">
    <property type="entry name" value="Beta-lactam_resp_regulator"/>
</dbReference>
<sequence>MVLFDNGVLRHAFTSGLWKPKIYLSTGVCSHLTVKEIQAVILHEAHHVIKKAPLMLFVLRILCTLNFFLPINRSLLNQYSTVCEKDADDAAITNSQEPLELASALLKLSKSYSPDILYPMVSFSGGQRLIEDRVMRLLEPHAAPPSFGKASLYPLCLLSLFVAVTICFPLYGKLFTLLEKIECKTKLCHMIKCR</sequence>
<dbReference type="Pfam" id="PF05569">
    <property type="entry name" value="Peptidase_M56"/>
    <property type="match status" value="1"/>
</dbReference>
<dbReference type="PANTHER" id="PTHR34978:SF3">
    <property type="entry name" value="SLR0241 PROTEIN"/>
    <property type="match status" value="1"/>
</dbReference>
<reference evidence="3 4" key="1">
    <citation type="journal article" date="2017" name="Water Res.">
        <title>Discovery and metagenomic analysis of an anammox bacterial enrichment related to Candidatus "Brocadia caroliniensis" in a full-scale glycerol-fed nitritation-denitritation separate centrate treatment process.</title>
        <authorList>
            <person name="Park H."/>
            <person name="Brotto A.C."/>
            <person name="van Loosdrecht M.C."/>
            <person name="Chandran K."/>
        </authorList>
    </citation>
    <scope>NUCLEOTIDE SEQUENCE [LARGE SCALE GENOMIC DNA]</scope>
    <source>
        <strain evidence="3">26THWARD</strain>
    </source>
</reference>
<dbReference type="PANTHER" id="PTHR34978">
    <property type="entry name" value="POSSIBLE SENSOR-TRANSDUCER PROTEIN BLAR"/>
    <property type="match status" value="1"/>
</dbReference>
<evidence type="ECO:0000256" key="1">
    <source>
        <dbReference type="SAM" id="Phobius"/>
    </source>
</evidence>
<keyword evidence="1" id="KW-1133">Transmembrane helix</keyword>
<feature type="domain" description="Peptidase M56" evidence="2">
    <location>
        <begin position="14"/>
        <end position="136"/>
    </location>
</feature>